<keyword evidence="6 10" id="KW-1133">Transmembrane helix</keyword>
<dbReference type="Pfam" id="PF03987">
    <property type="entry name" value="Autophagy_act_C"/>
    <property type="match status" value="1"/>
</dbReference>
<dbReference type="Proteomes" id="UP001222932">
    <property type="component" value="Unassembled WGS sequence"/>
</dbReference>
<feature type="region of interest" description="Disordered" evidence="11">
    <location>
        <begin position="563"/>
        <end position="653"/>
    </location>
</feature>
<dbReference type="PANTHER" id="PTHR12064">
    <property type="entry name" value="METAL TRANSPORTER CNNM"/>
    <property type="match status" value="1"/>
</dbReference>
<evidence type="ECO:0000256" key="11">
    <source>
        <dbReference type="SAM" id="MobiDB-lite"/>
    </source>
</evidence>
<comment type="caution">
    <text evidence="15">The sequence shown here is derived from an EMBL/GenBank/DDBJ whole genome shotgun (WGS) entry which is preliminary data.</text>
</comment>
<dbReference type="InterPro" id="IPR044751">
    <property type="entry name" value="Ion_transp-like_CBS"/>
</dbReference>
<dbReference type="GO" id="GO:0016020">
    <property type="term" value="C:membrane"/>
    <property type="evidence" value="ECO:0007669"/>
    <property type="project" value="UniProtKB-SubCell"/>
</dbReference>
<dbReference type="InterPro" id="IPR002550">
    <property type="entry name" value="CNNM"/>
</dbReference>
<keyword evidence="7" id="KW-0072">Autophagy</keyword>
<feature type="compositionally biased region" description="Pro residues" evidence="11">
    <location>
        <begin position="608"/>
        <end position="617"/>
    </location>
</feature>
<feature type="compositionally biased region" description="Basic residues" evidence="11">
    <location>
        <begin position="629"/>
        <end position="639"/>
    </location>
</feature>
<evidence type="ECO:0000256" key="6">
    <source>
        <dbReference type="ARBA" id="ARBA00022989"/>
    </source>
</evidence>
<keyword evidence="5" id="KW-0813">Transport</keyword>
<dbReference type="GO" id="GO:0019787">
    <property type="term" value="F:ubiquitin-like protein transferase activity"/>
    <property type="evidence" value="ECO:0007669"/>
    <property type="project" value="InterPro"/>
</dbReference>
<evidence type="ECO:0000259" key="13">
    <source>
        <dbReference type="PROSITE" id="PS51371"/>
    </source>
</evidence>
<keyword evidence="5" id="KW-0653">Protein transport</keyword>
<dbReference type="GO" id="GO:0030026">
    <property type="term" value="P:intracellular manganese ion homeostasis"/>
    <property type="evidence" value="ECO:0007669"/>
    <property type="project" value="TreeGrafter"/>
</dbReference>
<comment type="subcellular location">
    <subcellularLocation>
        <location evidence="1">Membrane</location>
        <topology evidence="1">Multi-pass membrane protein</topology>
    </subcellularLocation>
</comment>
<evidence type="ECO:0008006" key="17">
    <source>
        <dbReference type="Google" id="ProtNLM"/>
    </source>
</evidence>
<dbReference type="GO" id="GO:0005737">
    <property type="term" value="C:cytoplasm"/>
    <property type="evidence" value="ECO:0007669"/>
    <property type="project" value="TreeGrafter"/>
</dbReference>
<dbReference type="PROSITE" id="PS51846">
    <property type="entry name" value="CNNM"/>
    <property type="match status" value="1"/>
</dbReference>
<keyword evidence="2 10" id="KW-0812">Transmembrane</keyword>
<dbReference type="AlphaFoldDB" id="A0AAD3TNJ7"/>
<evidence type="ECO:0000256" key="1">
    <source>
        <dbReference type="ARBA" id="ARBA00004141"/>
    </source>
</evidence>
<keyword evidence="4" id="KW-0833">Ubl conjugation pathway</keyword>
<evidence type="ECO:0000256" key="5">
    <source>
        <dbReference type="ARBA" id="ARBA00022927"/>
    </source>
</evidence>
<evidence type="ECO:0000313" key="15">
    <source>
        <dbReference type="EMBL" id="GMK53596.1"/>
    </source>
</evidence>
<name>A0AAD3TNJ7_9TREE</name>
<evidence type="ECO:0000256" key="7">
    <source>
        <dbReference type="ARBA" id="ARBA00023006"/>
    </source>
</evidence>
<dbReference type="InterPro" id="IPR000644">
    <property type="entry name" value="CBS_dom"/>
</dbReference>
<evidence type="ECO:0000256" key="10">
    <source>
        <dbReference type="PROSITE-ProRule" id="PRU01193"/>
    </source>
</evidence>
<feature type="compositionally biased region" description="Acidic residues" evidence="11">
    <location>
        <begin position="725"/>
        <end position="735"/>
    </location>
</feature>
<feature type="region of interest" description="Disordered" evidence="11">
    <location>
        <begin position="522"/>
        <end position="542"/>
    </location>
</feature>
<dbReference type="PANTHER" id="PTHR12064:SF97">
    <property type="entry name" value="METAL TRANSPORTER CNNM-5"/>
    <property type="match status" value="1"/>
</dbReference>
<feature type="region of interest" description="Disordered" evidence="11">
    <location>
        <begin position="456"/>
        <end position="475"/>
    </location>
</feature>
<evidence type="ECO:0000256" key="8">
    <source>
        <dbReference type="ARBA" id="ARBA00023136"/>
    </source>
</evidence>
<dbReference type="Gene3D" id="3.30.1460.50">
    <property type="match status" value="1"/>
</dbReference>
<organism evidence="15 16">
    <name type="scientific">Cutaneotrichosporon spelunceum</name>
    <dbReference type="NCBI Taxonomy" id="1672016"/>
    <lineage>
        <taxon>Eukaryota</taxon>
        <taxon>Fungi</taxon>
        <taxon>Dikarya</taxon>
        <taxon>Basidiomycota</taxon>
        <taxon>Agaricomycotina</taxon>
        <taxon>Tremellomycetes</taxon>
        <taxon>Trichosporonales</taxon>
        <taxon>Trichosporonaceae</taxon>
        <taxon>Cutaneotrichosporon</taxon>
    </lineage>
</organism>
<evidence type="ECO:0000256" key="4">
    <source>
        <dbReference type="ARBA" id="ARBA00022786"/>
    </source>
</evidence>
<evidence type="ECO:0000256" key="2">
    <source>
        <dbReference type="ARBA" id="ARBA00022692"/>
    </source>
</evidence>
<evidence type="ECO:0000256" key="3">
    <source>
        <dbReference type="ARBA" id="ARBA00022737"/>
    </source>
</evidence>
<dbReference type="InterPro" id="IPR046342">
    <property type="entry name" value="CBS_dom_sf"/>
</dbReference>
<proteinExistence type="predicted"/>
<dbReference type="FunFam" id="3.10.580.10:FF:000006">
    <property type="entry name" value="DUF21 and CBS domain protein"/>
    <property type="match status" value="1"/>
</dbReference>
<feature type="region of interest" description="Disordered" evidence="11">
    <location>
        <begin position="716"/>
        <end position="739"/>
    </location>
</feature>
<dbReference type="InterPro" id="IPR007135">
    <property type="entry name" value="Atg3/Atg10"/>
</dbReference>
<reference evidence="15" key="1">
    <citation type="journal article" date="2023" name="BMC Genomics">
        <title>Chromosome-level genome assemblies of Cutaneotrichosporon spp. (Trichosporonales, Basidiomycota) reveal imbalanced evolution between nucleotide sequences and chromosome synteny.</title>
        <authorList>
            <person name="Kobayashi Y."/>
            <person name="Kayamori A."/>
            <person name="Aoki K."/>
            <person name="Shiwa Y."/>
            <person name="Matsutani M."/>
            <person name="Fujita N."/>
            <person name="Sugita T."/>
            <person name="Iwasaki W."/>
            <person name="Tanaka N."/>
            <person name="Takashima M."/>
        </authorList>
    </citation>
    <scope>NUCLEOTIDE SEQUENCE</scope>
    <source>
        <strain evidence="15">HIS016</strain>
    </source>
</reference>
<evidence type="ECO:0000256" key="9">
    <source>
        <dbReference type="PROSITE-ProRule" id="PRU00703"/>
    </source>
</evidence>
<keyword evidence="8 10" id="KW-0472">Membrane</keyword>
<evidence type="ECO:0000259" key="14">
    <source>
        <dbReference type="PROSITE" id="PS51846"/>
    </source>
</evidence>
<evidence type="ECO:0000313" key="16">
    <source>
        <dbReference type="Proteomes" id="UP001222932"/>
    </source>
</evidence>
<dbReference type="GO" id="GO:0006914">
    <property type="term" value="P:autophagy"/>
    <property type="evidence" value="ECO:0007669"/>
    <property type="project" value="UniProtKB-KW"/>
</dbReference>
<dbReference type="Gene3D" id="3.10.580.10">
    <property type="entry name" value="CBS-domain"/>
    <property type="match status" value="1"/>
</dbReference>
<feature type="domain" description="CNNM transmembrane" evidence="14">
    <location>
        <begin position="55"/>
        <end position="238"/>
    </location>
</feature>
<reference evidence="15" key="2">
    <citation type="submission" date="2023-06" db="EMBL/GenBank/DDBJ databases">
        <authorList>
            <person name="Kobayashi Y."/>
            <person name="Kayamori A."/>
            <person name="Aoki K."/>
            <person name="Shiwa Y."/>
            <person name="Fujita N."/>
            <person name="Sugita T."/>
            <person name="Iwasaki W."/>
            <person name="Tanaka N."/>
            <person name="Takashima M."/>
        </authorList>
    </citation>
    <scope>NUCLEOTIDE SEQUENCE</scope>
    <source>
        <strain evidence="15">HIS016</strain>
    </source>
</reference>
<dbReference type="SUPFAM" id="SSF54631">
    <property type="entry name" value="CBS-domain pair"/>
    <property type="match status" value="1"/>
</dbReference>
<feature type="transmembrane region" description="Helical" evidence="12">
    <location>
        <begin position="119"/>
        <end position="140"/>
    </location>
</feature>
<feature type="transmembrane region" description="Helical" evidence="12">
    <location>
        <begin position="177"/>
        <end position="197"/>
    </location>
</feature>
<dbReference type="InterPro" id="IPR045095">
    <property type="entry name" value="ACDP"/>
</dbReference>
<dbReference type="PROSITE" id="PS51371">
    <property type="entry name" value="CBS"/>
    <property type="match status" value="1"/>
</dbReference>
<feature type="compositionally biased region" description="Low complexity" evidence="11">
    <location>
        <begin position="578"/>
        <end position="590"/>
    </location>
</feature>
<feature type="transmembrane region" description="Helical" evidence="12">
    <location>
        <begin position="59"/>
        <end position="84"/>
    </location>
</feature>
<feature type="domain" description="CBS" evidence="13">
    <location>
        <begin position="257"/>
        <end position="319"/>
    </location>
</feature>
<sequence length="867" mass="93348">MAPVIIRRSPVSSTATAVSFSKLLHLVPALLTSSHVKRGAEFVLAQQDEDDRGSDSPKFWARLGMALVFVILGGIFAGLTLALMGTDDLNLRVLATSSSDPVERRNASKVLRLLSKGRHWVLVVLLLLNVIVNVSLPVFLDPVVGGGVKAVILSTIMILIFGEIIPQAVCVRYGLQIGGACAPVVYAIMLAFAPIAWPIAKFLDWILGHDSGNTYKKAELKSFLQFHREGEEPLRDDEITILNGVLSLNDRKVNEIMTPIDDCLTLSADKVLDRDAIDQILVSGFSRIPVHEAGQPDNFIGMLLVKRLISYNPEEGLPISKFPLLPLPEAKPSLNCFQALDYFQTGRAHLLLISDTPGQRGGAVGVLSLEDLIEEIIGEEIIDETDLFQDNHSKRKAQRKATATIMRGIIERNRVIKALSGQPSVGGSAGSGETGPIPPPPPEALLVDIIETPSSVHESDSHDYLGTNGPSNVISSSPEIRLIDIDESQPAYPEQTGEASQPNVHHVEVYVPVSVETPDTAGETIIATPAGDTKADDSATKAAEQITEQLDGQEQGNFIDVNVTNRDKTSSEAVESVDGSTTTDASDSTTKGPEDLAASTSALASPVPIVPVVPAAPTPASTSTSTGPNKKKKKKKNKKKGDAEDSSMPEPYPTAVSFAEATQSLVAKYPRERGGALGPERTNAGWEWRTRADKFRGEQGYLARRTTLWLPAEVQREEEGSRGGEEEEMLEEEDAAVTAPPPRRLEVEYSVVWSASYRVPMLCFRAWDESGTPAPLATVAAHLLRASIPTDTEPSSRTDALLLPAAPFPLIQASEHPVTGSTVWSVHPCEVRNAVQEIVAAEGGGGDGLRWLEAWLMLSDSVVDLTL</sequence>
<dbReference type="GO" id="GO:0015031">
    <property type="term" value="P:protein transport"/>
    <property type="evidence" value="ECO:0007669"/>
    <property type="project" value="UniProtKB-KW"/>
</dbReference>
<gene>
    <name evidence="15" type="ORF">CspeluHIS016_0101820</name>
</gene>
<protein>
    <recommendedName>
        <fullName evidence="17">DUF21-domain-containing protein</fullName>
    </recommendedName>
</protein>
<evidence type="ECO:0000256" key="12">
    <source>
        <dbReference type="SAM" id="Phobius"/>
    </source>
</evidence>
<keyword evidence="3" id="KW-0677">Repeat</keyword>
<keyword evidence="9" id="KW-0129">CBS domain</keyword>
<dbReference type="CDD" id="cd04590">
    <property type="entry name" value="CBS_pair_CorC_HlyC_assoc"/>
    <property type="match status" value="1"/>
</dbReference>
<feature type="transmembrane region" description="Helical" evidence="12">
    <location>
        <begin position="146"/>
        <end position="165"/>
    </location>
</feature>
<dbReference type="Pfam" id="PF01595">
    <property type="entry name" value="CNNM"/>
    <property type="match status" value="1"/>
</dbReference>
<dbReference type="GO" id="GO:0010960">
    <property type="term" value="P:magnesium ion homeostasis"/>
    <property type="evidence" value="ECO:0007669"/>
    <property type="project" value="InterPro"/>
</dbReference>
<accession>A0AAD3TNJ7</accession>
<keyword evidence="16" id="KW-1185">Reference proteome</keyword>
<dbReference type="EMBL" id="BTCM01000001">
    <property type="protein sequence ID" value="GMK53596.1"/>
    <property type="molecule type" value="Genomic_DNA"/>
</dbReference>